<dbReference type="PANTHER" id="PTHR31551">
    <property type="entry name" value="PRE-MRNA-SPLICING FACTOR CWF18"/>
    <property type="match status" value="1"/>
</dbReference>
<dbReference type="EMBL" id="CAMKVN010000508">
    <property type="protein sequence ID" value="CAI2168665.1"/>
    <property type="molecule type" value="Genomic_DNA"/>
</dbReference>
<sequence>MEEASKQRKERLEALKKRKLGSEPENNKEEVKEDGNNEKPSLKFRNYTPINEDIKAISKINISTPKDITETLEKTVEEVTKQVKEEEEKKREEEVDLFNLAPKKPNWDLKRDVEKKLSKLDKITQASIADLIRIRLQGESNENSTVDLVDAINAQQKADTEGEVSD</sequence>
<evidence type="ECO:0000313" key="3">
    <source>
        <dbReference type="EMBL" id="CAI2168665.1"/>
    </source>
</evidence>
<evidence type="ECO:0000256" key="1">
    <source>
        <dbReference type="SAM" id="Coils"/>
    </source>
</evidence>
<dbReference type="OrthoDB" id="10261348at2759"/>
<dbReference type="InterPro" id="IPR013169">
    <property type="entry name" value="mRNA_splic_Cwf18-like"/>
</dbReference>
<dbReference type="Proteomes" id="UP001153678">
    <property type="component" value="Unassembled WGS sequence"/>
</dbReference>
<organism evidence="3 4">
    <name type="scientific">Funneliformis geosporum</name>
    <dbReference type="NCBI Taxonomy" id="1117311"/>
    <lineage>
        <taxon>Eukaryota</taxon>
        <taxon>Fungi</taxon>
        <taxon>Fungi incertae sedis</taxon>
        <taxon>Mucoromycota</taxon>
        <taxon>Glomeromycotina</taxon>
        <taxon>Glomeromycetes</taxon>
        <taxon>Glomerales</taxon>
        <taxon>Glomeraceae</taxon>
        <taxon>Funneliformis</taxon>
    </lineage>
</organism>
<feature type="coiled-coil region" evidence="1">
    <location>
        <begin position="69"/>
        <end position="96"/>
    </location>
</feature>
<protein>
    <submittedName>
        <fullName evidence="3">2376_t:CDS:1</fullName>
    </submittedName>
</protein>
<name>A0A9W4WKL6_9GLOM</name>
<dbReference type="AlphaFoldDB" id="A0A9W4WKL6"/>
<feature type="compositionally biased region" description="Basic and acidic residues" evidence="2">
    <location>
        <begin position="1"/>
        <end position="41"/>
    </location>
</feature>
<feature type="region of interest" description="Disordered" evidence="2">
    <location>
        <begin position="1"/>
        <end position="45"/>
    </location>
</feature>
<dbReference type="Pfam" id="PF08315">
    <property type="entry name" value="cwf18"/>
    <property type="match status" value="1"/>
</dbReference>
<keyword evidence="4" id="KW-1185">Reference proteome</keyword>
<accession>A0A9W4WKL6</accession>
<comment type="caution">
    <text evidence="3">The sequence shown here is derived from an EMBL/GenBank/DDBJ whole genome shotgun (WGS) entry which is preliminary data.</text>
</comment>
<reference evidence="3" key="1">
    <citation type="submission" date="2022-08" db="EMBL/GenBank/DDBJ databases">
        <authorList>
            <person name="Kallberg Y."/>
            <person name="Tangrot J."/>
            <person name="Rosling A."/>
        </authorList>
    </citation>
    <scope>NUCLEOTIDE SEQUENCE</scope>
    <source>
        <strain evidence="3">Wild A</strain>
    </source>
</reference>
<dbReference type="PANTHER" id="PTHR31551:SF1">
    <property type="entry name" value="COILED-COIL DOMAIN-CONTAINING PROTEIN 12"/>
    <property type="match status" value="1"/>
</dbReference>
<gene>
    <name evidence="3" type="ORF">FWILDA_LOCUS3694</name>
</gene>
<keyword evidence="1" id="KW-0175">Coiled coil</keyword>
<evidence type="ECO:0000313" key="4">
    <source>
        <dbReference type="Proteomes" id="UP001153678"/>
    </source>
</evidence>
<dbReference type="GO" id="GO:0005684">
    <property type="term" value="C:U2-type spliceosomal complex"/>
    <property type="evidence" value="ECO:0007669"/>
    <property type="project" value="TreeGrafter"/>
</dbReference>
<proteinExistence type="predicted"/>
<evidence type="ECO:0000256" key="2">
    <source>
        <dbReference type="SAM" id="MobiDB-lite"/>
    </source>
</evidence>
<dbReference type="GO" id="GO:0071014">
    <property type="term" value="C:post-mRNA release spliceosomal complex"/>
    <property type="evidence" value="ECO:0007669"/>
    <property type="project" value="TreeGrafter"/>
</dbReference>